<evidence type="ECO:0000313" key="3">
    <source>
        <dbReference type="EMBL" id="SFF34248.1"/>
    </source>
</evidence>
<dbReference type="Pfam" id="PF17783">
    <property type="entry name" value="WHD_CvfB"/>
    <property type="match status" value="1"/>
</dbReference>
<evidence type="ECO:0000313" key="4">
    <source>
        <dbReference type="Proteomes" id="UP000199513"/>
    </source>
</evidence>
<dbReference type="GO" id="GO:0003676">
    <property type="term" value="F:nucleic acid binding"/>
    <property type="evidence" value="ECO:0007669"/>
    <property type="project" value="InterPro"/>
</dbReference>
<dbReference type="Pfam" id="PF13509">
    <property type="entry name" value="S1_2"/>
    <property type="match status" value="1"/>
</dbReference>
<dbReference type="SUPFAM" id="SSF50249">
    <property type="entry name" value="Nucleic acid-binding proteins"/>
    <property type="match status" value="1"/>
</dbReference>
<sequence>MFNFKGFKLNKIKYYINITLFMLKIGRFNTLKVVKKTPQGLYLDSDRGEILLPNKYIPQGTTIGSKVEVFIYSDSEDRLIATTLKPYAQEGEFACLQVKEVTKMGAFMEWGLEKDLFVPIKEQHKPMAVGEKHVVRVCLDLRTDRLLGVAKLGSFLEKDTSNLQIGEEVHLLVYEFTTLGIMCIVNNLYAGMLYKNEVFKELTIGEKIKGYVKNIREEDGKIDLSLRKEGFEGIKDQSEIILKNLQQNGGFLPYGDNSSPEEIKKQFQMSKKTFKRLIGNLYKQGKIVILEHGIRLKA</sequence>
<accession>A0A1I2HXJ8</accession>
<dbReference type="PANTHER" id="PTHR37296:SF1">
    <property type="entry name" value="CONSERVED VIRULENCE FACTOR B"/>
    <property type="match status" value="1"/>
</dbReference>
<gene>
    <name evidence="3" type="ORF">SAMN04488541_102717</name>
</gene>
<dbReference type="Gene3D" id="1.10.10.10">
    <property type="entry name" value="Winged helix-like DNA-binding domain superfamily/Winged helix DNA-binding domain"/>
    <property type="match status" value="1"/>
</dbReference>
<dbReference type="InterPro" id="IPR036388">
    <property type="entry name" value="WH-like_DNA-bd_sf"/>
</dbReference>
<dbReference type="InterPro" id="IPR012340">
    <property type="entry name" value="NA-bd_OB-fold"/>
</dbReference>
<dbReference type="SMART" id="SM00316">
    <property type="entry name" value="S1"/>
    <property type="match status" value="2"/>
</dbReference>
<protein>
    <recommendedName>
        <fullName evidence="2">S1 motif domain-containing protein</fullName>
    </recommendedName>
</protein>
<dbReference type="InterPro" id="IPR003029">
    <property type="entry name" value="S1_domain"/>
</dbReference>
<name>A0A1I2HXJ8_9BACT</name>
<proteinExistence type="inferred from homology"/>
<dbReference type="Gene3D" id="2.40.50.140">
    <property type="entry name" value="Nucleic acid-binding proteins"/>
    <property type="match status" value="2"/>
</dbReference>
<evidence type="ECO:0000259" key="2">
    <source>
        <dbReference type="PROSITE" id="PS50126"/>
    </source>
</evidence>
<evidence type="ECO:0000256" key="1">
    <source>
        <dbReference type="PIRNR" id="PIRNR012524"/>
    </source>
</evidence>
<dbReference type="PROSITE" id="PS50126">
    <property type="entry name" value="S1"/>
    <property type="match status" value="1"/>
</dbReference>
<dbReference type="Proteomes" id="UP000199513">
    <property type="component" value="Unassembled WGS sequence"/>
</dbReference>
<organism evidence="3 4">
    <name type="scientific">Thermoflexibacter ruber</name>
    <dbReference type="NCBI Taxonomy" id="1003"/>
    <lineage>
        <taxon>Bacteria</taxon>
        <taxon>Pseudomonadati</taxon>
        <taxon>Bacteroidota</taxon>
        <taxon>Cytophagia</taxon>
        <taxon>Cytophagales</taxon>
        <taxon>Thermoflexibacteraceae</taxon>
        <taxon>Thermoflexibacter</taxon>
    </lineage>
</organism>
<dbReference type="AlphaFoldDB" id="A0A1I2HXJ8"/>
<feature type="domain" description="S1 motif" evidence="2">
    <location>
        <begin position="166"/>
        <end position="227"/>
    </location>
</feature>
<reference evidence="3 4" key="1">
    <citation type="submission" date="2016-10" db="EMBL/GenBank/DDBJ databases">
        <authorList>
            <person name="de Groot N.N."/>
        </authorList>
    </citation>
    <scope>NUCLEOTIDE SEQUENCE [LARGE SCALE GENOMIC DNA]</scope>
    <source>
        <strain>GEY</strain>
        <strain evidence="4">DSM 9560</strain>
    </source>
</reference>
<dbReference type="STRING" id="1003.SAMN04488541_102717"/>
<dbReference type="PIRSF" id="PIRSF012524">
    <property type="entry name" value="YitL_S1"/>
    <property type="match status" value="1"/>
</dbReference>
<dbReference type="InterPro" id="IPR040764">
    <property type="entry name" value="CvfB_WH"/>
</dbReference>
<dbReference type="PANTHER" id="PTHR37296">
    <property type="entry name" value="CONSERVED VIRULENCE FACTOR B"/>
    <property type="match status" value="1"/>
</dbReference>
<dbReference type="EMBL" id="FONY01000027">
    <property type="protein sequence ID" value="SFF34248.1"/>
    <property type="molecule type" value="Genomic_DNA"/>
</dbReference>
<keyword evidence="4" id="KW-1185">Reference proteome</keyword>
<dbReference type="InterPro" id="IPR039566">
    <property type="entry name" value="CvfB_S1_st"/>
</dbReference>
<dbReference type="InterPro" id="IPR014464">
    <property type="entry name" value="CvfB_fam"/>
</dbReference>
<comment type="similarity">
    <text evidence="1">Belongs to the CvfB family.</text>
</comment>